<reference evidence="3" key="1">
    <citation type="journal article" date="2019" name="Int. J. Syst. Evol. Microbiol.">
        <title>The Global Catalogue of Microorganisms (GCM) 10K type strain sequencing project: providing services to taxonomists for standard genome sequencing and annotation.</title>
        <authorList>
            <consortium name="The Broad Institute Genomics Platform"/>
            <consortium name="The Broad Institute Genome Sequencing Center for Infectious Disease"/>
            <person name="Wu L."/>
            <person name="Ma J."/>
        </authorList>
    </citation>
    <scope>NUCLEOTIDE SEQUENCE [LARGE SCALE GENOMIC DNA]</scope>
    <source>
        <strain evidence="3">CGMCC 4.7198</strain>
    </source>
</reference>
<name>A0ABW2VTE0_9ACTN</name>
<proteinExistence type="predicted"/>
<organism evidence="2 3">
    <name type="scientific">Streptomyces lutosisoli</name>
    <dbReference type="NCBI Taxonomy" id="2665721"/>
    <lineage>
        <taxon>Bacteria</taxon>
        <taxon>Bacillati</taxon>
        <taxon>Actinomycetota</taxon>
        <taxon>Actinomycetes</taxon>
        <taxon>Kitasatosporales</taxon>
        <taxon>Streptomycetaceae</taxon>
        <taxon>Streptomyces</taxon>
    </lineage>
</organism>
<accession>A0ABW2VTE0</accession>
<keyword evidence="3" id="KW-1185">Reference proteome</keyword>
<feature type="region of interest" description="Disordered" evidence="1">
    <location>
        <begin position="126"/>
        <end position="159"/>
    </location>
</feature>
<evidence type="ECO:0000313" key="2">
    <source>
        <dbReference type="EMBL" id="MFD0287192.1"/>
    </source>
</evidence>
<evidence type="ECO:0000256" key="1">
    <source>
        <dbReference type="SAM" id="MobiDB-lite"/>
    </source>
</evidence>
<protein>
    <submittedName>
        <fullName evidence="2">Uncharacterized protein</fullName>
    </submittedName>
</protein>
<evidence type="ECO:0000313" key="3">
    <source>
        <dbReference type="Proteomes" id="UP001596957"/>
    </source>
</evidence>
<sequence>MAQNSADGTAAAYEEALQGLGRALTELRRQRGAPSFDRIRVRGVKLFGEKGACAKATQSKVFSGRQFISLDKLIWLVLTLLSWDENGMEYQLFERRHVPPTVLEPWRQQWFALDALRAARRGRVTEAEDTAPAHIPDTDAAVSPLDSQPTLRDVPPLPRKDRRPLISRAQEGRVREHSRLDYEWFSAQVYGSTSNVKILDICSDLFGPQFSERFFRGVRSATENGARVQILLLGPDSFAISLLSHEEGESSADIRRDIMRNLRTLYSLARRLGEDSRPLFEVRLCSTPLGMTLYRWGDRSLVSFPALGRPSGNGVQLEVVAKSAFGAFVEQGFDELWLRSTPLERFTHAPVTLVDSAGGRREFSCRFVVVEYCVYVTGPDLLSYMAGHRFDQLSVYSAVSGGSAGACELIVVDDESDLHASLIQHFAEKYDASAAAFVWLRPRAAGGVQ</sequence>
<gene>
    <name evidence="2" type="ORF">ACFQZP_37045</name>
</gene>
<dbReference type="RefSeq" id="WP_381252131.1">
    <property type="nucleotide sequence ID" value="NZ_JBHTBI010000007.1"/>
</dbReference>
<comment type="caution">
    <text evidence="2">The sequence shown here is derived from an EMBL/GenBank/DDBJ whole genome shotgun (WGS) entry which is preliminary data.</text>
</comment>
<dbReference type="Proteomes" id="UP001596957">
    <property type="component" value="Unassembled WGS sequence"/>
</dbReference>
<dbReference type="EMBL" id="JBHTEC010000001">
    <property type="protein sequence ID" value="MFD0287192.1"/>
    <property type="molecule type" value="Genomic_DNA"/>
</dbReference>